<dbReference type="InterPro" id="IPR006665">
    <property type="entry name" value="OmpA-like"/>
</dbReference>
<feature type="domain" description="OmpA-like" evidence="10">
    <location>
        <begin position="411"/>
        <end position="527"/>
    </location>
</feature>
<keyword evidence="5" id="KW-1133">Transmembrane helix</keyword>
<comment type="subcellular location">
    <subcellularLocation>
        <location evidence="1">Membrane</location>
        <topology evidence="1">Multi-pass membrane protein</topology>
    </subcellularLocation>
</comment>
<feature type="region of interest" description="Disordered" evidence="8">
    <location>
        <begin position="494"/>
        <end position="529"/>
    </location>
</feature>
<evidence type="ECO:0000256" key="5">
    <source>
        <dbReference type="ARBA" id="ARBA00022989"/>
    </source>
</evidence>
<dbReference type="InterPro" id="IPR000601">
    <property type="entry name" value="PKD_dom"/>
</dbReference>
<organism evidence="11 12">
    <name type="scientific">Rubrivirga marina</name>
    <dbReference type="NCBI Taxonomy" id="1196024"/>
    <lineage>
        <taxon>Bacteria</taxon>
        <taxon>Pseudomonadati</taxon>
        <taxon>Rhodothermota</taxon>
        <taxon>Rhodothermia</taxon>
        <taxon>Rhodothermales</taxon>
        <taxon>Rubricoccaceae</taxon>
        <taxon>Rubrivirga</taxon>
    </lineage>
</organism>
<evidence type="ECO:0000256" key="6">
    <source>
        <dbReference type="ARBA" id="ARBA00023136"/>
    </source>
</evidence>
<evidence type="ECO:0000259" key="10">
    <source>
        <dbReference type="PROSITE" id="PS51123"/>
    </source>
</evidence>
<dbReference type="InterPro" id="IPR027385">
    <property type="entry name" value="Beta-barrel_OMP"/>
</dbReference>
<dbReference type="Pfam" id="PF18911">
    <property type="entry name" value="PKD_4"/>
    <property type="match status" value="2"/>
</dbReference>
<dbReference type="InterPro" id="IPR035986">
    <property type="entry name" value="PKD_dom_sf"/>
</dbReference>
<keyword evidence="3" id="KW-0732">Signal</keyword>
<dbReference type="AlphaFoldDB" id="A0A271J652"/>
<dbReference type="InterPro" id="IPR036737">
    <property type="entry name" value="OmpA-like_sf"/>
</dbReference>
<evidence type="ECO:0000313" key="11">
    <source>
        <dbReference type="EMBL" id="PAP78129.1"/>
    </source>
</evidence>
<dbReference type="SUPFAM" id="SSF49299">
    <property type="entry name" value="PKD domain"/>
    <property type="match status" value="2"/>
</dbReference>
<evidence type="ECO:0000313" key="12">
    <source>
        <dbReference type="Proteomes" id="UP000216339"/>
    </source>
</evidence>
<feature type="domain" description="PKD" evidence="9">
    <location>
        <begin position="275"/>
        <end position="324"/>
    </location>
</feature>
<name>A0A271J652_9BACT</name>
<dbReference type="Gene3D" id="3.30.1330.60">
    <property type="entry name" value="OmpA-like domain"/>
    <property type="match status" value="1"/>
</dbReference>
<dbReference type="InterPro" id="IPR022409">
    <property type="entry name" value="PKD/Chitinase_dom"/>
</dbReference>
<dbReference type="PROSITE" id="PS50093">
    <property type="entry name" value="PKD"/>
    <property type="match status" value="2"/>
</dbReference>
<dbReference type="GO" id="GO:0005886">
    <property type="term" value="C:plasma membrane"/>
    <property type="evidence" value="ECO:0007669"/>
    <property type="project" value="TreeGrafter"/>
</dbReference>
<dbReference type="EMBL" id="MQWD01000001">
    <property type="protein sequence ID" value="PAP78129.1"/>
    <property type="molecule type" value="Genomic_DNA"/>
</dbReference>
<dbReference type="SUPFAM" id="SSF56925">
    <property type="entry name" value="OMPA-like"/>
    <property type="match status" value="1"/>
</dbReference>
<dbReference type="CDD" id="cd07185">
    <property type="entry name" value="OmpA_C-like"/>
    <property type="match status" value="1"/>
</dbReference>
<dbReference type="InterPro" id="IPR013783">
    <property type="entry name" value="Ig-like_fold"/>
</dbReference>
<evidence type="ECO:0000256" key="7">
    <source>
        <dbReference type="PROSITE-ProRule" id="PRU00473"/>
    </source>
</evidence>
<evidence type="ECO:0000256" key="4">
    <source>
        <dbReference type="ARBA" id="ARBA00022737"/>
    </source>
</evidence>
<dbReference type="PANTHER" id="PTHR46730:SF4">
    <property type="entry name" value="POLYCYSTIC KIDNEY DISEASE PROTEIN 1-LIKE 1"/>
    <property type="match status" value="1"/>
</dbReference>
<dbReference type="GO" id="GO:0005261">
    <property type="term" value="F:monoatomic cation channel activity"/>
    <property type="evidence" value="ECO:0007669"/>
    <property type="project" value="TreeGrafter"/>
</dbReference>
<dbReference type="SMART" id="SM00089">
    <property type="entry name" value="PKD"/>
    <property type="match status" value="2"/>
</dbReference>
<comment type="caution">
    <text evidence="11">The sequence shown here is derived from an EMBL/GenBank/DDBJ whole genome shotgun (WGS) entry which is preliminary data.</text>
</comment>
<accession>A0A271J652</accession>
<evidence type="ECO:0000256" key="1">
    <source>
        <dbReference type="ARBA" id="ARBA00004141"/>
    </source>
</evidence>
<dbReference type="Gene3D" id="2.60.40.10">
    <property type="entry name" value="Immunoglobulins"/>
    <property type="match status" value="2"/>
</dbReference>
<gene>
    <name evidence="11" type="ORF">BSZ37_17655</name>
</gene>
<dbReference type="Pfam" id="PF13505">
    <property type="entry name" value="OMP_b-brl"/>
    <property type="match status" value="1"/>
</dbReference>
<evidence type="ECO:0000256" key="8">
    <source>
        <dbReference type="SAM" id="MobiDB-lite"/>
    </source>
</evidence>
<reference evidence="11 12" key="1">
    <citation type="submission" date="2016-11" db="EMBL/GenBank/DDBJ databases">
        <title>Study of marine rhodopsin-containing bacteria.</title>
        <authorList>
            <person name="Yoshizawa S."/>
            <person name="Kumagai Y."/>
            <person name="Kogure K."/>
        </authorList>
    </citation>
    <scope>NUCLEOTIDE SEQUENCE [LARGE SCALE GENOMIC DNA]</scope>
    <source>
        <strain evidence="11 12">SAORIC-28</strain>
    </source>
</reference>
<sequence>MTQLRQETLPLPRLRTLFVWAAALLLGAASQAQVVRPSESIYVLLRGGVTGYYGDLDKNSDGDPDQATPDIQDGFEDPGFGVGGEIGYLFNENLSFGIGFMYHDVPALNDGFQFDGTNNVQGGEAYQLQGLFRYMPFDSFRISPFVELGAALVSGQGTENERNNGGSDDDVFGYGPVVGLGADIALTPQFSLFLGAQSTVVFPDVALDGADPGAFGDPTDDADYDILTTLGGGLKFAFRAPYTAVEIEGLECPAELEAGESGSFMVMTNDDATMPVTTTWQWGDGSTGSGMTTSHTFATPGTYTVTAMVMNEGGEDSESCLVTVVEPPTPPALAGCRATPTSVNVGEQVTINATATEAEEVMVDFGDGTTASSLPARHAYSETGTYTVEIMASNQYGDDVCTITVTVGDSYCANITELNPVFFGYGATTLTADATSRLDENIEILRRCPDICVTINGYSDGSEPGDALRISQARADAVLQYYVSQGVDRERLRAVGRGVDPAANSKEDPGPGDSRARRADSIPSSCAGF</sequence>
<dbReference type="SUPFAM" id="SSF103088">
    <property type="entry name" value="OmpA-like"/>
    <property type="match status" value="1"/>
</dbReference>
<dbReference type="PANTHER" id="PTHR46730">
    <property type="entry name" value="POLYCYSTIN-1"/>
    <property type="match status" value="1"/>
</dbReference>
<feature type="domain" description="PKD" evidence="9">
    <location>
        <begin position="364"/>
        <end position="407"/>
    </location>
</feature>
<evidence type="ECO:0000256" key="2">
    <source>
        <dbReference type="ARBA" id="ARBA00022692"/>
    </source>
</evidence>
<evidence type="ECO:0000259" key="9">
    <source>
        <dbReference type="PROSITE" id="PS50093"/>
    </source>
</evidence>
<evidence type="ECO:0000256" key="3">
    <source>
        <dbReference type="ARBA" id="ARBA00022729"/>
    </source>
</evidence>
<feature type="compositionally biased region" description="Basic and acidic residues" evidence="8">
    <location>
        <begin position="505"/>
        <end position="520"/>
    </location>
</feature>
<evidence type="ECO:0008006" key="13">
    <source>
        <dbReference type="Google" id="ProtNLM"/>
    </source>
</evidence>
<dbReference type="Proteomes" id="UP000216339">
    <property type="component" value="Unassembled WGS sequence"/>
</dbReference>
<dbReference type="PROSITE" id="PS51123">
    <property type="entry name" value="OMPA_2"/>
    <property type="match status" value="1"/>
</dbReference>
<keyword evidence="12" id="KW-1185">Reference proteome</keyword>
<proteinExistence type="predicted"/>
<protein>
    <recommendedName>
        <fullName evidence="13">PKD domain-containing protein</fullName>
    </recommendedName>
</protein>
<dbReference type="Gene3D" id="2.40.160.20">
    <property type="match status" value="1"/>
</dbReference>
<keyword evidence="2" id="KW-0812">Transmembrane</keyword>
<dbReference type="OrthoDB" id="1491481at2"/>
<dbReference type="CDD" id="cd00146">
    <property type="entry name" value="PKD"/>
    <property type="match status" value="2"/>
</dbReference>
<dbReference type="GO" id="GO:0006816">
    <property type="term" value="P:calcium ion transport"/>
    <property type="evidence" value="ECO:0007669"/>
    <property type="project" value="TreeGrafter"/>
</dbReference>
<dbReference type="InterPro" id="IPR011250">
    <property type="entry name" value="OMP/PagP_B-barrel"/>
</dbReference>
<dbReference type="Pfam" id="PF00691">
    <property type="entry name" value="OmpA"/>
    <property type="match status" value="1"/>
</dbReference>
<keyword evidence="4" id="KW-0677">Repeat</keyword>
<keyword evidence="6 7" id="KW-0472">Membrane</keyword>